<gene>
    <name evidence="1" type="ORF">ARALYDRAFT_913436</name>
</gene>
<evidence type="ECO:0000313" key="2">
    <source>
        <dbReference type="Proteomes" id="UP000008694"/>
    </source>
</evidence>
<proteinExistence type="predicted"/>
<dbReference type="AlphaFoldDB" id="D7MBW3"/>
<protein>
    <submittedName>
        <fullName evidence="1">Predicted protein</fullName>
    </submittedName>
</protein>
<organism evidence="2">
    <name type="scientific">Arabidopsis lyrata subsp. lyrata</name>
    <name type="common">Lyre-leaved rock-cress</name>
    <dbReference type="NCBI Taxonomy" id="81972"/>
    <lineage>
        <taxon>Eukaryota</taxon>
        <taxon>Viridiplantae</taxon>
        <taxon>Streptophyta</taxon>
        <taxon>Embryophyta</taxon>
        <taxon>Tracheophyta</taxon>
        <taxon>Spermatophyta</taxon>
        <taxon>Magnoliopsida</taxon>
        <taxon>eudicotyledons</taxon>
        <taxon>Gunneridae</taxon>
        <taxon>Pentapetalae</taxon>
        <taxon>rosids</taxon>
        <taxon>malvids</taxon>
        <taxon>Brassicales</taxon>
        <taxon>Brassicaceae</taxon>
        <taxon>Camelineae</taxon>
        <taxon>Arabidopsis</taxon>
    </lineage>
</organism>
<evidence type="ECO:0000313" key="1">
    <source>
        <dbReference type="EMBL" id="EFH45638.1"/>
    </source>
</evidence>
<name>D7MBW3_ARALL</name>
<keyword evidence="2" id="KW-1185">Reference proteome</keyword>
<dbReference type="Proteomes" id="UP000008694">
    <property type="component" value="Unassembled WGS sequence"/>
</dbReference>
<sequence>MFLCLKHTFYDVVKVATLLHARVHRSACAHVAGPLPTGAVILTFSLTKELFSNGGSHSSL</sequence>
<dbReference type="Gramene" id="scaffold_701178.1">
    <property type="protein sequence ID" value="scaffold_701178.1"/>
    <property type="gene ID" value="scaffold_701178.1"/>
</dbReference>
<accession>D7MBW3</accession>
<reference evidence="2" key="1">
    <citation type="journal article" date="2011" name="Nat. Genet.">
        <title>The Arabidopsis lyrata genome sequence and the basis of rapid genome size change.</title>
        <authorList>
            <person name="Hu T.T."/>
            <person name="Pattyn P."/>
            <person name="Bakker E.G."/>
            <person name="Cao J."/>
            <person name="Cheng J.-F."/>
            <person name="Clark R.M."/>
            <person name="Fahlgren N."/>
            <person name="Fawcett J.A."/>
            <person name="Grimwood J."/>
            <person name="Gundlach H."/>
            <person name="Haberer G."/>
            <person name="Hollister J.D."/>
            <person name="Ossowski S."/>
            <person name="Ottilar R.P."/>
            <person name="Salamov A.A."/>
            <person name="Schneeberger K."/>
            <person name="Spannagl M."/>
            <person name="Wang X."/>
            <person name="Yang L."/>
            <person name="Nasrallah M.E."/>
            <person name="Bergelson J."/>
            <person name="Carrington J.C."/>
            <person name="Gaut B.S."/>
            <person name="Schmutz J."/>
            <person name="Mayer K.F.X."/>
            <person name="Van de Peer Y."/>
            <person name="Grigoriev I.V."/>
            <person name="Nordborg M."/>
            <person name="Weigel D."/>
            <person name="Guo Y.-L."/>
        </authorList>
    </citation>
    <scope>NUCLEOTIDE SEQUENCE [LARGE SCALE GENOMIC DNA]</scope>
    <source>
        <strain evidence="2">cv. MN47</strain>
    </source>
</reference>
<dbReference type="HOGENOM" id="CLU_2944840_0_0_1"/>
<dbReference type="EMBL" id="GL348719">
    <property type="protein sequence ID" value="EFH45638.1"/>
    <property type="molecule type" value="Genomic_DNA"/>
</dbReference>